<sequence>MTLNWLAAAIVKNGPLVIIAAIFLKTYIDDTNTKREERKEDRQLQKENNQKLIDLTEKFAVSTNGTNSKLGGLSEKLEVHSTSSGASLAEIKQGVKKIQEDVTVLNTKVDNIIIDNEKDNEG</sequence>
<evidence type="ECO:0000313" key="2">
    <source>
        <dbReference type="EMBL" id="EEI83483.1"/>
    </source>
</evidence>
<dbReference type="HOGENOM" id="CLU_2021909_0_0_9"/>
<keyword evidence="1" id="KW-1133">Transmembrane helix</keyword>
<comment type="caution">
    <text evidence="2">The sequence shown here is derived from an EMBL/GenBank/DDBJ whole genome shotgun (WGS) entry which is preliminary data.</text>
</comment>
<keyword evidence="1" id="KW-0472">Membrane</keyword>
<dbReference type="EMBL" id="ACGC01000014">
    <property type="protein sequence ID" value="EEI83483.1"/>
    <property type="molecule type" value="Genomic_DNA"/>
</dbReference>
<proteinExistence type="predicted"/>
<reference evidence="2 3" key="1">
    <citation type="submission" date="2009-01" db="EMBL/GenBank/DDBJ databases">
        <authorList>
            <person name="Qin X."/>
            <person name="Bachman B."/>
            <person name="Battles P."/>
            <person name="Bell A."/>
            <person name="Bess C."/>
            <person name="Bickham C."/>
            <person name="Chaboub L."/>
            <person name="Chen D."/>
            <person name="Coyle M."/>
            <person name="Deiros D.R."/>
            <person name="Dinh H."/>
            <person name="Forbes L."/>
            <person name="Fowler G."/>
            <person name="Francisco L."/>
            <person name="Fu Q."/>
            <person name="Gubbala S."/>
            <person name="Hale W."/>
            <person name="Han Y."/>
            <person name="Hemphill L."/>
            <person name="Highlander S.K."/>
            <person name="Hirani K."/>
            <person name="Hogues M."/>
            <person name="Jackson L."/>
            <person name="Jakkamsetti A."/>
            <person name="Javaid M."/>
            <person name="Jiang H."/>
            <person name="Korchina V."/>
            <person name="Kovar C."/>
            <person name="Lara F."/>
            <person name="Lee S."/>
            <person name="Mata R."/>
            <person name="Mathew T."/>
            <person name="Moen C."/>
            <person name="Morales K."/>
            <person name="Munidasa M."/>
            <person name="Nazareth L."/>
            <person name="Ngo R."/>
            <person name="Nguyen L."/>
            <person name="Okwuonu G."/>
            <person name="Ongeri F."/>
            <person name="Patil S."/>
            <person name="Petrosino J."/>
            <person name="Pham C."/>
            <person name="Pham P."/>
            <person name="Pu L.-L."/>
            <person name="Puazo M."/>
            <person name="Raj R."/>
            <person name="Reid J."/>
            <person name="Rouhana J."/>
            <person name="Saada N."/>
            <person name="Shang Y."/>
            <person name="Simmons D."/>
            <person name="Thornton R."/>
            <person name="Warren J."/>
            <person name="Weissenberger G."/>
            <person name="Zhang J."/>
            <person name="Zhang L."/>
            <person name="Zhou C."/>
            <person name="Zhu D."/>
            <person name="Muzny D."/>
            <person name="Worley K."/>
            <person name="Gibbs R."/>
        </authorList>
    </citation>
    <scope>NUCLEOTIDE SEQUENCE [LARGE SCALE GENOMIC DNA]</scope>
    <source>
        <strain evidence="2 3">ATCC 35098</strain>
    </source>
</reference>
<dbReference type="Proteomes" id="UP000003744">
    <property type="component" value="Unassembled WGS sequence"/>
</dbReference>
<dbReference type="eggNOG" id="ENOG50329N5">
    <property type="taxonomic scope" value="Bacteria"/>
</dbReference>
<keyword evidence="1" id="KW-0812">Transmembrane</keyword>
<accession>C2CFV5</accession>
<evidence type="ECO:0000313" key="3">
    <source>
        <dbReference type="Proteomes" id="UP000003744"/>
    </source>
</evidence>
<gene>
    <name evidence="2" type="ORF">HMPREF0077_0365</name>
</gene>
<feature type="transmembrane region" description="Helical" evidence="1">
    <location>
        <begin position="6"/>
        <end position="28"/>
    </location>
</feature>
<organism evidence="2 3">
    <name type="scientific">Anaerococcus tetradius ATCC 35098</name>
    <dbReference type="NCBI Taxonomy" id="525255"/>
    <lineage>
        <taxon>Bacteria</taxon>
        <taxon>Bacillati</taxon>
        <taxon>Bacillota</taxon>
        <taxon>Tissierellia</taxon>
        <taxon>Tissierellales</taxon>
        <taxon>Peptoniphilaceae</taxon>
        <taxon>Anaerococcus</taxon>
    </lineage>
</organism>
<dbReference type="AlphaFoldDB" id="C2CFV5"/>
<evidence type="ECO:0000256" key="1">
    <source>
        <dbReference type="SAM" id="Phobius"/>
    </source>
</evidence>
<protein>
    <submittedName>
        <fullName evidence="2">Uncharacterized protein</fullName>
    </submittedName>
</protein>
<name>C2CFV5_9FIRM</name>
<dbReference type="RefSeq" id="WP_004836061.1">
    <property type="nucleotide sequence ID" value="NZ_GG666295.1"/>
</dbReference>